<dbReference type="AlphaFoldDB" id="A0A0P0VU71"/>
<reference evidence="4" key="1">
    <citation type="journal article" date="2005" name="Nature">
        <title>The map-based sequence of the rice genome.</title>
        <authorList>
            <consortium name="International rice genome sequencing project (IRGSP)"/>
            <person name="Matsumoto T."/>
            <person name="Wu J."/>
            <person name="Kanamori H."/>
            <person name="Katayose Y."/>
            <person name="Fujisawa M."/>
            <person name="Namiki N."/>
            <person name="Mizuno H."/>
            <person name="Yamamoto K."/>
            <person name="Antonio B.A."/>
            <person name="Baba T."/>
            <person name="Sakata K."/>
            <person name="Nagamura Y."/>
            <person name="Aoki H."/>
            <person name="Arikawa K."/>
            <person name="Arita K."/>
            <person name="Bito T."/>
            <person name="Chiden Y."/>
            <person name="Fujitsuka N."/>
            <person name="Fukunaka R."/>
            <person name="Hamada M."/>
            <person name="Harada C."/>
            <person name="Hayashi A."/>
            <person name="Hijishita S."/>
            <person name="Honda M."/>
            <person name="Hosokawa S."/>
            <person name="Ichikawa Y."/>
            <person name="Idonuma A."/>
            <person name="Iijima M."/>
            <person name="Ikeda M."/>
            <person name="Ikeno M."/>
            <person name="Ito K."/>
            <person name="Ito S."/>
            <person name="Ito T."/>
            <person name="Ito Y."/>
            <person name="Ito Y."/>
            <person name="Iwabuchi A."/>
            <person name="Kamiya K."/>
            <person name="Karasawa W."/>
            <person name="Kurita K."/>
            <person name="Katagiri S."/>
            <person name="Kikuta A."/>
            <person name="Kobayashi H."/>
            <person name="Kobayashi N."/>
            <person name="Machita K."/>
            <person name="Maehara T."/>
            <person name="Masukawa M."/>
            <person name="Mizubayashi T."/>
            <person name="Mukai Y."/>
            <person name="Nagasaki H."/>
            <person name="Nagata Y."/>
            <person name="Naito S."/>
            <person name="Nakashima M."/>
            <person name="Nakama Y."/>
            <person name="Nakamichi Y."/>
            <person name="Nakamura M."/>
            <person name="Meguro A."/>
            <person name="Negishi M."/>
            <person name="Ohta I."/>
            <person name="Ohta T."/>
            <person name="Okamoto M."/>
            <person name="Ono N."/>
            <person name="Saji S."/>
            <person name="Sakaguchi M."/>
            <person name="Sakai K."/>
            <person name="Shibata M."/>
            <person name="Shimokawa T."/>
            <person name="Song J."/>
            <person name="Takazaki Y."/>
            <person name="Terasawa K."/>
            <person name="Tsugane M."/>
            <person name="Tsuji K."/>
            <person name="Ueda S."/>
            <person name="Waki K."/>
            <person name="Yamagata H."/>
            <person name="Yamamoto M."/>
            <person name="Yamamoto S."/>
            <person name="Yamane H."/>
            <person name="Yoshiki S."/>
            <person name="Yoshihara R."/>
            <person name="Yukawa K."/>
            <person name="Zhong H."/>
            <person name="Yano M."/>
            <person name="Yuan Q."/>
            <person name="Ouyang S."/>
            <person name="Liu J."/>
            <person name="Jones K.M."/>
            <person name="Gansberger K."/>
            <person name="Moffat K."/>
            <person name="Hill J."/>
            <person name="Bera J."/>
            <person name="Fadrosh D."/>
            <person name="Jin S."/>
            <person name="Johri S."/>
            <person name="Kim M."/>
            <person name="Overton L."/>
            <person name="Reardon M."/>
            <person name="Tsitrin T."/>
            <person name="Vuong H."/>
            <person name="Weaver B."/>
            <person name="Ciecko A."/>
            <person name="Tallon L."/>
            <person name="Jackson J."/>
            <person name="Pai G."/>
            <person name="Aken S.V."/>
            <person name="Utterback T."/>
            <person name="Reidmuller S."/>
            <person name="Feldblyum T."/>
            <person name="Hsiao J."/>
            <person name="Zismann V."/>
            <person name="Iobst S."/>
            <person name="de Vazeille A.R."/>
            <person name="Buell C.R."/>
            <person name="Ying K."/>
            <person name="Li Y."/>
            <person name="Lu T."/>
            <person name="Huang Y."/>
            <person name="Zhao Q."/>
            <person name="Feng Q."/>
            <person name="Zhang L."/>
            <person name="Zhu J."/>
            <person name="Weng Q."/>
            <person name="Mu J."/>
            <person name="Lu Y."/>
            <person name="Fan D."/>
            <person name="Liu Y."/>
            <person name="Guan J."/>
            <person name="Zhang Y."/>
            <person name="Yu S."/>
            <person name="Liu X."/>
            <person name="Zhang Y."/>
            <person name="Hong G."/>
            <person name="Han B."/>
            <person name="Choisne N."/>
            <person name="Demange N."/>
            <person name="Orjeda G."/>
            <person name="Samain S."/>
            <person name="Cattolico L."/>
            <person name="Pelletier E."/>
            <person name="Couloux A."/>
            <person name="Segurens B."/>
            <person name="Wincker P."/>
            <person name="D'Hont A."/>
            <person name="Scarpelli C."/>
            <person name="Weissenbach J."/>
            <person name="Salanoubat M."/>
            <person name="Quetier F."/>
            <person name="Yu Y."/>
            <person name="Kim H.R."/>
            <person name="Rambo T."/>
            <person name="Currie J."/>
            <person name="Collura K."/>
            <person name="Luo M."/>
            <person name="Yang T."/>
            <person name="Ammiraju J.S.S."/>
            <person name="Engler F."/>
            <person name="Soderlund C."/>
            <person name="Wing R.A."/>
            <person name="Palmer L.E."/>
            <person name="de la Bastide M."/>
            <person name="Spiegel L."/>
            <person name="Nascimento L."/>
            <person name="Zutavern T."/>
            <person name="O'Shaughnessy A."/>
            <person name="Dike S."/>
            <person name="Dedhia N."/>
            <person name="Preston R."/>
            <person name="Balija V."/>
            <person name="McCombie W.R."/>
            <person name="Chow T."/>
            <person name="Chen H."/>
            <person name="Chung M."/>
            <person name="Chen C."/>
            <person name="Shaw J."/>
            <person name="Wu H."/>
            <person name="Hsiao K."/>
            <person name="Chao Y."/>
            <person name="Chu M."/>
            <person name="Cheng C."/>
            <person name="Hour A."/>
            <person name="Lee P."/>
            <person name="Lin S."/>
            <person name="Lin Y."/>
            <person name="Liou J."/>
            <person name="Liu S."/>
            <person name="Hsing Y."/>
            <person name="Raghuvanshi S."/>
            <person name="Mohanty A."/>
            <person name="Bharti A.K."/>
            <person name="Gaur A."/>
            <person name="Gupta V."/>
            <person name="Kumar D."/>
            <person name="Ravi V."/>
            <person name="Vij S."/>
            <person name="Kapur A."/>
            <person name="Khurana P."/>
            <person name="Khurana P."/>
            <person name="Khurana J.P."/>
            <person name="Tyagi A.K."/>
            <person name="Gaikwad K."/>
            <person name="Singh A."/>
            <person name="Dalal V."/>
            <person name="Srivastava S."/>
            <person name="Dixit A."/>
            <person name="Pal A.K."/>
            <person name="Ghazi I.A."/>
            <person name="Yadav M."/>
            <person name="Pandit A."/>
            <person name="Bhargava A."/>
            <person name="Sureshbabu K."/>
            <person name="Batra K."/>
            <person name="Sharma T.R."/>
            <person name="Mohapatra T."/>
            <person name="Singh N.K."/>
            <person name="Messing J."/>
            <person name="Nelson A.B."/>
            <person name="Fuks G."/>
            <person name="Kavchok S."/>
            <person name="Keizer G."/>
            <person name="Linton E."/>
            <person name="Llaca V."/>
            <person name="Song R."/>
            <person name="Tanyolac B."/>
            <person name="Young S."/>
            <person name="Ho-Il K."/>
            <person name="Hahn J.H."/>
            <person name="Sangsakoo G."/>
            <person name="Vanavichit A."/>
            <person name="de Mattos Luiz.A.T."/>
            <person name="Zimmer P.D."/>
            <person name="Malone G."/>
            <person name="Dellagostin O."/>
            <person name="de Oliveira A.C."/>
            <person name="Bevan M."/>
            <person name="Bancroft I."/>
            <person name="Minx P."/>
            <person name="Cordum H."/>
            <person name="Wilson R."/>
            <person name="Cheng Z."/>
            <person name="Jin W."/>
            <person name="Jiang J."/>
            <person name="Leong S.A."/>
            <person name="Iwama H."/>
            <person name="Gojobori T."/>
            <person name="Itoh T."/>
            <person name="Niimura Y."/>
            <person name="Fujii Y."/>
            <person name="Habara T."/>
            <person name="Sakai H."/>
            <person name="Sato Y."/>
            <person name="Wilson G."/>
            <person name="Kumar K."/>
            <person name="McCouch S."/>
            <person name="Juretic N."/>
            <person name="Hoen D."/>
            <person name="Wright S."/>
            <person name="Bruskiewich R."/>
            <person name="Bureau T."/>
            <person name="Miyao A."/>
            <person name="Hirochika H."/>
            <person name="Nishikawa T."/>
            <person name="Kadowaki K."/>
            <person name="Sugiura M."/>
            <person name="Burr B."/>
            <person name="Sasaki T."/>
        </authorList>
    </citation>
    <scope>NUCLEOTIDE SEQUENCE [LARGE SCALE GENOMIC DNA]</scope>
    <source>
        <strain evidence="4">cv. Nipponbare</strain>
    </source>
</reference>
<evidence type="ECO:0000256" key="2">
    <source>
        <dbReference type="SAM" id="Phobius"/>
    </source>
</evidence>
<dbReference type="Gramene" id="Os03t0196100-01">
    <property type="protein sequence ID" value="Os03t0196100-01"/>
    <property type="gene ID" value="Os03g0196100"/>
</dbReference>
<keyword evidence="2" id="KW-0472">Membrane</keyword>
<keyword evidence="4" id="KW-1185">Reference proteome</keyword>
<reference evidence="3 4" key="3">
    <citation type="journal article" date="2013" name="Rice">
        <title>Improvement of the Oryza sativa Nipponbare reference genome using next generation sequence and optical map data.</title>
        <authorList>
            <person name="Kawahara Y."/>
            <person name="de la Bastide M."/>
            <person name="Hamilton J.P."/>
            <person name="Kanamori H."/>
            <person name="McCombie W.R."/>
            <person name="Ouyang S."/>
            <person name="Schwartz D.C."/>
            <person name="Tanaka T."/>
            <person name="Wu J."/>
            <person name="Zhou S."/>
            <person name="Childs K.L."/>
            <person name="Davidson R.M."/>
            <person name="Lin H."/>
            <person name="Quesada-Ocampo L."/>
            <person name="Vaillancourt B."/>
            <person name="Sakai H."/>
            <person name="Lee S.S."/>
            <person name="Kim J."/>
            <person name="Numa H."/>
            <person name="Itoh T."/>
            <person name="Buell C.R."/>
            <person name="Matsumoto T."/>
        </authorList>
    </citation>
    <scope>NUCLEOTIDE SEQUENCE [LARGE SCALE GENOMIC DNA]</scope>
    <source>
        <strain evidence="4">cv. Nipponbare</strain>
    </source>
</reference>
<evidence type="ECO:0000313" key="4">
    <source>
        <dbReference type="Proteomes" id="UP000059680"/>
    </source>
</evidence>
<reference evidence="3 4" key="2">
    <citation type="journal article" date="2013" name="Plant Cell Physiol.">
        <title>Rice Annotation Project Database (RAP-DB): an integrative and interactive database for rice genomics.</title>
        <authorList>
            <person name="Sakai H."/>
            <person name="Lee S.S."/>
            <person name="Tanaka T."/>
            <person name="Numa H."/>
            <person name="Kim J."/>
            <person name="Kawahara Y."/>
            <person name="Wakimoto H."/>
            <person name="Yang C.C."/>
            <person name="Iwamoto M."/>
            <person name="Abe T."/>
            <person name="Yamada Y."/>
            <person name="Muto A."/>
            <person name="Inokuchi H."/>
            <person name="Ikemura T."/>
            <person name="Matsumoto T."/>
            <person name="Sasaki T."/>
            <person name="Itoh T."/>
        </authorList>
    </citation>
    <scope>NUCLEOTIDE SEQUENCE [LARGE SCALE GENOMIC DNA]</scope>
    <source>
        <strain evidence="4">cv. Nipponbare</strain>
    </source>
</reference>
<dbReference type="Proteomes" id="UP000059680">
    <property type="component" value="Chromosome 3"/>
</dbReference>
<name>A0A0P0VU71_ORYSJ</name>
<keyword evidence="2" id="KW-0812">Transmembrane</keyword>
<accession>A0A0P0VU71</accession>
<evidence type="ECO:0000256" key="1">
    <source>
        <dbReference type="SAM" id="MobiDB-lite"/>
    </source>
</evidence>
<proteinExistence type="predicted"/>
<dbReference type="InParanoid" id="A0A0P0VU71"/>
<feature type="region of interest" description="Disordered" evidence="1">
    <location>
        <begin position="82"/>
        <end position="157"/>
    </location>
</feature>
<feature type="non-terminal residue" evidence="3">
    <location>
        <position position="1"/>
    </location>
</feature>
<keyword evidence="2" id="KW-1133">Transmembrane helix</keyword>
<sequence>INNSNSNSIYLFLFFLCSSCSSSVLSPFPSLPLLLLILREKYVAARLETVTDTWAQIVSGSPVTACVGILTDLRCLRCSHEREPGPRPRGLPQLWTADAARSPQGRRLRQWGSGAVARPRRPPVRLVLCAGLPSRDPPTGSSQGKFPKPSPLSLVSV</sequence>
<gene>
    <name evidence="3" type="ordered locus">Os03g0196100</name>
    <name evidence="3" type="ORF">OSNPB_030196100</name>
</gene>
<evidence type="ECO:0000313" key="3">
    <source>
        <dbReference type="EMBL" id="BAS82768.1"/>
    </source>
</evidence>
<dbReference type="PaxDb" id="39947-A0A0P0VU71"/>
<feature type="transmembrane region" description="Helical" evidence="2">
    <location>
        <begin position="12"/>
        <end position="38"/>
    </location>
</feature>
<protein>
    <submittedName>
        <fullName evidence="3">Os03g0196100 protein</fullName>
    </submittedName>
</protein>
<dbReference type="EMBL" id="AP014959">
    <property type="protein sequence ID" value="BAS82768.1"/>
    <property type="molecule type" value="Genomic_DNA"/>
</dbReference>
<organism evidence="3 4">
    <name type="scientific">Oryza sativa subsp. japonica</name>
    <name type="common">Rice</name>
    <dbReference type="NCBI Taxonomy" id="39947"/>
    <lineage>
        <taxon>Eukaryota</taxon>
        <taxon>Viridiplantae</taxon>
        <taxon>Streptophyta</taxon>
        <taxon>Embryophyta</taxon>
        <taxon>Tracheophyta</taxon>
        <taxon>Spermatophyta</taxon>
        <taxon>Magnoliopsida</taxon>
        <taxon>Liliopsida</taxon>
        <taxon>Poales</taxon>
        <taxon>Poaceae</taxon>
        <taxon>BOP clade</taxon>
        <taxon>Oryzoideae</taxon>
        <taxon>Oryzeae</taxon>
        <taxon>Oryzinae</taxon>
        <taxon>Oryza</taxon>
        <taxon>Oryza sativa</taxon>
    </lineage>
</organism>